<dbReference type="AlphaFoldDB" id="A0A9P0IZU3"/>
<feature type="transmembrane region" description="Helical" evidence="1">
    <location>
        <begin position="103"/>
        <end position="120"/>
    </location>
</feature>
<keyword evidence="1" id="KW-1133">Transmembrane helix</keyword>
<reference evidence="2" key="1">
    <citation type="submission" date="2022-02" db="EMBL/GenBank/DDBJ databases">
        <authorList>
            <person name="King R."/>
        </authorList>
    </citation>
    <scope>NUCLEOTIDE SEQUENCE</scope>
</reference>
<reference evidence="2" key="2">
    <citation type="submission" date="2022-10" db="EMBL/GenBank/DDBJ databases">
        <authorList>
            <consortium name="ENA_rothamsted_submissions"/>
            <consortium name="culmorum"/>
            <person name="King R."/>
        </authorList>
    </citation>
    <scope>NUCLEOTIDE SEQUENCE</scope>
</reference>
<protein>
    <submittedName>
        <fullName evidence="2">Uncharacterized protein</fullName>
    </submittedName>
</protein>
<keyword evidence="1" id="KW-0812">Transmembrane</keyword>
<gene>
    <name evidence="2" type="ORF">APHIGO_LOCUS5712</name>
</gene>
<feature type="transmembrane region" description="Helical" evidence="1">
    <location>
        <begin position="76"/>
        <end position="97"/>
    </location>
</feature>
<evidence type="ECO:0000256" key="1">
    <source>
        <dbReference type="SAM" id="Phobius"/>
    </source>
</evidence>
<dbReference type="EMBL" id="OU899035">
    <property type="protein sequence ID" value="CAH1724409.1"/>
    <property type="molecule type" value="Genomic_DNA"/>
</dbReference>
<proteinExistence type="predicted"/>
<evidence type="ECO:0000313" key="3">
    <source>
        <dbReference type="Proteomes" id="UP001154329"/>
    </source>
</evidence>
<organism evidence="2 3">
    <name type="scientific">Aphis gossypii</name>
    <name type="common">Cotton aphid</name>
    <dbReference type="NCBI Taxonomy" id="80765"/>
    <lineage>
        <taxon>Eukaryota</taxon>
        <taxon>Metazoa</taxon>
        <taxon>Ecdysozoa</taxon>
        <taxon>Arthropoda</taxon>
        <taxon>Hexapoda</taxon>
        <taxon>Insecta</taxon>
        <taxon>Pterygota</taxon>
        <taxon>Neoptera</taxon>
        <taxon>Paraneoptera</taxon>
        <taxon>Hemiptera</taxon>
        <taxon>Sternorrhyncha</taxon>
        <taxon>Aphidomorpha</taxon>
        <taxon>Aphidoidea</taxon>
        <taxon>Aphididae</taxon>
        <taxon>Aphidini</taxon>
        <taxon>Aphis</taxon>
        <taxon>Aphis</taxon>
    </lineage>
</organism>
<keyword evidence="3" id="KW-1185">Reference proteome</keyword>
<dbReference type="Proteomes" id="UP001154329">
    <property type="component" value="Chromosome 2"/>
</dbReference>
<name>A0A9P0IZU3_APHGO</name>
<sequence>MGGGVYKFFCTLSYRTQYYVFSLRTDLLRVGRIRRSIVAGIYYTLLHESSASPLSVLCTLQLQLQQRSRCLYFLHGSYYGIKTFYILICVCIIYINIYGKIDYVMQYRVLLSIVCIFYVHKRVNTLNK</sequence>
<evidence type="ECO:0000313" key="2">
    <source>
        <dbReference type="EMBL" id="CAH1724409.1"/>
    </source>
</evidence>
<keyword evidence="1" id="KW-0472">Membrane</keyword>
<accession>A0A9P0IZU3</accession>